<dbReference type="InterPro" id="IPR036850">
    <property type="entry name" value="NDK-like_dom_sf"/>
</dbReference>
<dbReference type="SMART" id="SM00673">
    <property type="entry name" value="CARP"/>
    <property type="match status" value="2"/>
</dbReference>
<evidence type="ECO:0000313" key="15">
    <source>
        <dbReference type="EMBL" id="KAK3101591.1"/>
    </source>
</evidence>
<keyword evidence="7 12" id="KW-0547">Nucleotide-binding</keyword>
<organism evidence="15 16">
    <name type="scientific">Pinctada imbricata</name>
    <name type="common">Atlantic pearl-oyster</name>
    <name type="synonym">Pinctada martensii</name>
    <dbReference type="NCBI Taxonomy" id="66713"/>
    <lineage>
        <taxon>Eukaryota</taxon>
        <taxon>Metazoa</taxon>
        <taxon>Spiralia</taxon>
        <taxon>Lophotrochozoa</taxon>
        <taxon>Mollusca</taxon>
        <taxon>Bivalvia</taxon>
        <taxon>Autobranchia</taxon>
        <taxon>Pteriomorphia</taxon>
        <taxon>Pterioida</taxon>
        <taxon>Pterioidea</taxon>
        <taxon>Pteriidae</taxon>
        <taxon>Pinctada</taxon>
    </lineage>
</organism>
<proteinExistence type="inferred from homology"/>
<evidence type="ECO:0000256" key="12">
    <source>
        <dbReference type="PIRNR" id="PIRNR037947"/>
    </source>
</evidence>
<evidence type="ECO:0000256" key="8">
    <source>
        <dbReference type="ARBA" id="ARBA00023134"/>
    </source>
</evidence>
<dbReference type="GO" id="GO:0006892">
    <property type="term" value="P:post-Golgi vesicle-mediated transport"/>
    <property type="evidence" value="ECO:0007669"/>
    <property type="project" value="TreeGrafter"/>
</dbReference>
<keyword evidence="8 12" id="KW-0342">GTP-binding</keyword>
<comment type="subcellular location">
    <subcellularLocation>
        <location evidence="1">Cell membrane</location>
        <topology evidence="1">Lipid-anchor</topology>
        <orientation evidence="1">Cytoplasmic side</orientation>
    </subcellularLocation>
</comment>
<reference evidence="15" key="1">
    <citation type="submission" date="2019-08" db="EMBL/GenBank/DDBJ databases">
        <title>The improved chromosome-level genome for the pearl oyster Pinctada fucata martensii using PacBio sequencing and Hi-C.</title>
        <authorList>
            <person name="Zheng Z."/>
        </authorList>
    </citation>
    <scope>NUCLEOTIDE SEQUENCE</scope>
    <source>
        <strain evidence="15">ZZ-2019</strain>
        <tissue evidence="15">Adductor muscle</tissue>
    </source>
</reference>
<dbReference type="InterPro" id="IPR039093">
    <property type="entry name" value="XRP2"/>
</dbReference>
<evidence type="ECO:0000313" key="16">
    <source>
        <dbReference type="Proteomes" id="UP001186944"/>
    </source>
</evidence>
<dbReference type="Proteomes" id="UP001186944">
    <property type="component" value="Unassembled WGS sequence"/>
</dbReference>
<keyword evidence="6" id="KW-0519">Myristate</keyword>
<comment type="caution">
    <text evidence="15">The sequence shown here is derived from an EMBL/GenBank/DDBJ whole genome shotgun (WGS) entry which is preliminary data.</text>
</comment>
<dbReference type="GO" id="GO:0005096">
    <property type="term" value="F:GTPase activator activity"/>
    <property type="evidence" value="ECO:0007669"/>
    <property type="project" value="UniProtKB-UniRule"/>
</dbReference>
<keyword evidence="11" id="KW-0449">Lipoprotein</keyword>
<dbReference type="InterPro" id="IPR017901">
    <property type="entry name" value="C-CAP_CF_C-like"/>
</dbReference>
<keyword evidence="9" id="KW-0472">Membrane</keyword>
<dbReference type="PANTHER" id="PTHR15440">
    <property type="entry name" value="XRP2 PROTEIN"/>
    <property type="match status" value="1"/>
</dbReference>
<gene>
    <name evidence="15" type="ORF">FSP39_004691</name>
</gene>
<comment type="function">
    <text evidence="12">Acts as a GTPase-activating protein (GAP) for tubulin in concert with tubulin-specific chaperone C, but does not enhance tubulin heterodimerization.</text>
</comment>
<evidence type="ECO:0000256" key="6">
    <source>
        <dbReference type="ARBA" id="ARBA00022707"/>
    </source>
</evidence>
<protein>
    <recommendedName>
        <fullName evidence="3 12">Protein XRP2</fullName>
    </recommendedName>
</protein>
<evidence type="ECO:0000256" key="4">
    <source>
        <dbReference type="ARBA" id="ARBA00022468"/>
    </source>
</evidence>
<evidence type="ECO:0000256" key="3">
    <source>
        <dbReference type="ARBA" id="ARBA00015771"/>
    </source>
</evidence>
<feature type="domain" description="C-CAP/cofactor C-like" evidence="14">
    <location>
        <begin position="41"/>
        <end position="192"/>
    </location>
</feature>
<keyword evidence="16" id="KW-1185">Reference proteome</keyword>
<dbReference type="EMBL" id="VSWD01000005">
    <property type="protein sequence ID" value="KAK3101591.1"/>
    <property type="molecule type" value="Genomic_DNA"/>
</dbReference>
<dbReference type="InterPro" id="IPR036223">
    <property type="entry name" value="CAP_C_sf"/>
</dbReference>
<dbReference type="GO" id="GO:0005929">
    <property type="term" value="C:cilium"/>
    <property type="evidence" value="ECO:0007669"/>
    <property type="project" value="TreeGrafter"/>
</dbReference>
<name>A0AA88YH39_PINIB</name>
<evidence type="ECO:0000256" key="2">
    <source>
        <dbReference type="ARBA" id="ARBA00008848"/>
    </source>
</evidence>
<evidence type="ECO:0000256" key="10">
    <source>
        <dbReference type="ARBA" id="ARBA00023139"/>
    </source>
</evidence>
<dbReference type="SUPFAM" id="SSF69340">
    <property type="entry name" value="C-terminal domain of adenylylcyclase associated protein"/>
    <property type="match status" value="1"/>
</dbReference>
<evidence type="ECO:0000259" key="14">
    <source>
        <dbReference type="PROSITE" id="PS51329"/>
    </source>
</evidence>
<dbReference type="GO" id="GO:1990075">
    <property type="term" value="C:periciliary membrane compartment"/>
    <property type="evidence" value="ECO:0007669"/>
    <property type="project" value="TreeGrafter"/>
</dbReference>
<dbReference type="InterPro" id="IPR012945">
    <property type="entry name" value="Tubulin-bd_cofactor_C_dom"/>
</dbReference>
<dbReference type="PROSITE" id="PS51329">
    <property type="entry name" value="C_CAP_COFACTOR_C"/>
    <property type="match status" value="1"/>
</dbReference>
<keyword evidence="10" id="KW-0564">Palmitate</keyword>
<dbReference type="Pfam" id="PF07986">
    <property type="entry name" value="TBCC"/>
    <property type="match status" value="1"/>
</dbReference>
<dbReference type="PANTHER" id="PTHR15440:SF0">
    <property type="entry name" value="PROTEIN XRP2"/>
    <property type="match status" value="1"/>
</dbReference>
<dbReference type="AlphaFoldDB" id="A0AA88YH39"/>
<dbReference type="FunFam" id="2.160.20.70:FF:000004">
    <property type="entry name" value="Protein XRP2"/>
    <property type="match status" value="1"/>
</dbReference>
<dbReference type="GO" id="GO:0005525">
    <property type="term" value="F:GTP binding"/>
    <property type="evidence" value="ECO:0007669"/>
    <property type="project" value="UniProtKB-UniRule"/>
</dbReference>
<keyword evidence="5" id="KW-1003">Cell membrane</keyword>
<keyword evidence="4 12" id="KW-0343">GTPase activation</keyword>
<dbReference type="InterPro" id="IPR016098">
    <property type="entry name" value="CAP/MinC_C"/>
</dbReference>
<accession>A0AA88YH39</accession>
<dbReference type="Gene3D" id="2.160.20.70">
    <property type="match status" value="1"/>
</dbReference>
<evidence type="ECO:0000256" key="1">
    <source>
        <dbReference type="ARBA" id="ARBA00004342"/>
    </source>
</evidence>
<evidence type="ECO:0000256" key="11">
    <source>
        <dbReference type="ARBA" id="ARBA00023288"/>
    </source>
</evidence>
<comment type="similarity">
    <text evidence="2 12">Belongs to the TBCC family.</text>
</comment>
<dbReference type="Gene3D" id="3.30.70.141">
    <property type="entry name" value="Nucleoside diphosphate kinase-like domain"/>
    <property type="match status" value="1"/>
</dbReference>
<dbReference type="InterPro" id="IPR006599">
    <property type="entry name" value="CARP_motif"/>
</dbReference>
<feature type="binding site" evidence="13">
    <location>
        <begin position="128"/>
        <end position="131"/>
    </location>
    <ligand>
        <name>GTP</name>
        <dbReference type="ChEBI" id="CHEBI:37565"/>
    </ligand>
</feature>
<evidence type="ECO:0000256" key="13">
    <source>
        <dbReference type="PIRSR" id="PIRSR037947-1"/>
    </source>
</evidence>
<evidence type="ECO:0000256" key="5">
    <source>
        <dbReference type="ARBA" id="ARBA00022475"/>
    </source>
</evidence>
<dbReference type="PIRSF" id="PIRSF037947">
    <property type="entry name" value="Protein_XRP2"/>
    <property type="match status" value="1"/>
</dbReference>
<evidence type="ECO:0000256" key="9">
    <source>
        <dbReference type="ARBA" id="ARBA00023136"/>
    </source>
</evidence>
<evidence type="ECO:0000256" key="7">
    <source>
        <dbReference type="ARBA" id="ARBA00022741"/>
    </source>
</evidence>
<sequence length="365" mass="40868">MRREQIGIASGIDRVLVGNRSELDRIEQDLVGNIIVSRAGKADRPRNFDPKDFIIEDQKDVTVGRVPGKVNGQQFVIQNCENCNIYIFDHIATVTIDNCTNCNIFLGPIKTSVFIRTSKNCNLVVACQQFRTRDCNKINIFLFCGTQPIIEASSGMKFACFQYHYPQLEGQFKSAGLSVFSNTWGTIHDFDQDPSEQHYSNLPEGSKVEDFIPLPQTEDFSSMVISTSEADSVVPLTLGTRRKISDESCLIVFFNDGNNTNRALNFLDSMSKHKPGIALVQTKELDMKQSDAVRVFGTDSFNAIVERGPVIGLEFNGDGCVDTIQNELQQFMQGMTGLVFVSQSAHMVEKQLEDFYNFADMQMAI</sequence>